<dbReference type="EMBL" id="AF509485">
    <property type="protein sequence ID" value="AAO37933.1"/>
    <property type="molecule type" value="Genomic_DNA"/>
</dbReference>
<dbReference type="OMA" id="IKFFHRY"/>
<protein>
    <submittedName>
        <fullName evidence="1">Uncharacterized protein</fullName>
    </submittedName>
</protein>
<sequence>MHNLFDFLKLKQHIIKMFGKQINQLYKQLLIKFFHLHLLILCMYSKNKLSKPFEKVKFIGAIQKMINNILNLKKNHKKLKNLPVQLVYSAIQ</sequence>
<organism evidence="1">
    <name type="scientific">Borreliella burgdorferi</name>
    <name type="common">Lyme disease spirochete</name>
    <name type="synonym">Borrelia burgdorferi</name>
    <dbReference type="NCBI Taxonomy" id="139"/>
    <lineage>
        <taxon>Bacteria</taxon>
        <taxon>Pseudomonadati</taxon>
        <taxon>Spirochaetota</taxon>
        <taxon>Spirochaetia</taxon>
        <taxon>Spirochaetales</taxon>
        <taxon>Borreliaceae</taxon>
        <taxon>Borreliella</taxon>
    </lineage>
</organism>
<proteinExistence type="predicted"/>
<evidence type="ECO:0000313" key="1">
    <source>
        <dbReference type="EMBL" id="AAO37933.1"/>
    </source>
</evidence>
<dbReference type="PIR" id="B70130">
    <property type="entry name" value="B70130"/>
</dbReference>
<name>H7C649_BORBG</name>
<dbReference type="AlphaFoldDB" id="H7C649"/>
<reference evidence="1" key="1">
    <citation type="journal article" date="2003" name="J. Bacteriol.">
        <title>Glycerol-3-phosphate acquisition in spirochetes: distribution and biological activity of glycerophosphodiester phosphodiesterase (GlpQ) among Borrelia species.</title>
        <authorList>
            <person name="Schwan T.G."/>
            <person name="Battisti J.M."/>
            <person name="Porcella S.F."/>
            <person name="Raffel S.J."/>
            <person name="Schrumpf M.E."/>
            <person name="Fischer E.R."/>
            <person name="Carroll J.A."/>
            <person name="Stewart P.E."/>
            <person name="Rosa P."/>
            <person name="Somerville G.A."/>
        </authorList>
    </citation>
    <scope>NUCLEOTIDE SEQUENCE</scope>
    <source>
        <strain evidence="1">B31</strain>
    </source>
</reference>
<accession>H7C649</accession>